<dbReference type="GO" id="GO:0003700">
    <property type="term" value="F:DNA-binding transcription factor activity"/>
    <property type="evidence" value="ECO:0007669"/>
    <property type="project" value="InterPro"/>
</dbReference>
<keyword evidence="4" id="KW-0804">Transcription</keyword>
<evidence type="ECO:0000313" key="7">
    <source>
        <dbReference type="Proteomes" id="UP000182229"/>
    </source>
</evidence>
<dbReference type="OrthoDB" id="5338251at2"/>
<reference evidence="7" key="1">
    <citation type="submission" date="2016-11" db="EMBL/GenBank/DDBJ databases">
        <authorList>
            <person name="Shukria A."/>
            <person name="Stevens D.C."/>
        </authorList>
    </citation>
    <scope>NUCLEOTIDE SEQUENCE [LARGE SCALE GENOMIC DNA]</scope>
    <source>
        <strain evidence="7">Cbfe23</strain>
    </source>
</reference>
<dbReference type="PROSITE" id="PS50931">
    <property type="entry name" value="HTH_LYSR"/>
    <property type="match status" value="1"/>
</dbReference>
<protein>
    <submittedName>
        <fullName evidence="6">LysR family transcriptional regulator</fullName>
    </submittedName>
</protein>
<dbReference type="Gene3D" id="3.40.190.290">
    <property type="match status" value="1"/>
</dbReference>
<dbReference type="Gene3D" id="1.10.10.10">
    <property type="entry name" value="Winged helix-like DNA-binding domain superfamily/Winged helix DNA-binding domain"/>
    <property type="match status" value="1"/>
</dbReference>
<dbReference type="RefSeq" id="WP_071896608.1">
    <property type="nucleotide sequence ID" value="NZ_MPIN01000001.1"/>
</dbReference>
<dbReference type="Pfam" id="PF03466">
    <property type="entry name" value="LysR_substrate"/>
    <property type="match status" value="1"/>
</dbReference>
<evidence type="ECO:0000259" key="5">
    <source>
        <dbReference type="PROSITE" id="PS50931"/>
    </source>
</evidence>
<dbReference type="InterPro" id="IPR036388">
    <property type="entry name" value="WH-like_DNA-bd_sf"/>
</dbReference>
<evidence type="ECO:0000256" key="4">
    <source>
        <dbReference type="ARBA" id="ARBA00023163"/>
    </source>
</evidence>
<dbReference type="PRINTS" id="PR00039">
    <property type="entry name" value="HTHLYSR"/>
</dbReference>
<dbReference type="SUPFAM" id="SSF46785">
    <property type="entry name" value="Winged helix' DNA-binding domain"/>
    <property type="match status" value="1"/>
</dbReference>
<evidence type="ECO:0000256" key="2">
    <source>
        <dbReference type="ARBA" id="ARBA00023015"/>
    </source>
</evidence>
<dbReference type="GO" id="GO:0043565">
    <property type="term" value="F:sequence-specific DNA binding"/>
    <property type="evidence" value="ECO:0007669"/>
    <property type="project" value="TreeGrafter"/>
</dbReference>
<gene>
    <name evidence="6" type="ORF">BON30_04785</name>
</gene>
<dbReference type="SUPFAM" id="SSF53850">
    <property type="entry name" value="Periplasmic binding protein-like II"/>
    <property type="match status" value="1"/>
</dbReference>
<comment type="caution">
    <text evidence="6">The sequence shown here is derived from an EMBL/GenBank/DDBJ whole genome shotgun (WGS) entry which is preliminary data.</text>
</comment>
<dbReference type="PANTHER" id="PTHR30537:SF3">
    <property type="entry name" value="TRANSCRIPTIONAL REGULATORY PROTEIN"/>
    <property type="match status" value="1"/>
</dbReference>
<keyword evidence="3" id="KW-0238">DNA-binding</keyword>
<dbReference type="STRING" id="83449.BON30_04785"/>
<sequence length="308" mass="33403">MASSSPDWSLYRSFIAVLREGSLSAAARALGLSQPTLGRHIASLESALGVALFTRSPDGLVPTLAAEALRPEAESLAAAADALLRTASGSLKENAGTVRLTVSEVFAAEVVAPILSRMQADHPRILVEVAVSNRSDDLLRREADIAVRLVRPSQDALVATRVGEVELGLFAHPSYLARRPVPRSVAELEGHALVGFDRGAPYTRTLQLEGRPLTREQFTFRSDNDLAQLAAIRAGCGIGACHVPLAHRSGLVRVLPSAFAPTVEMWVAMHEDLRTTARYRTVFDALTAGLKDYLREPARRPHRQLRKR</sequence>
<evidence type="ECO:0000313" key="6">
    <source>
        <dbReference type="EMBL" id="OJH42513.1"/>
    </source>
</evidence>
<dbReference type="InterPro" id="IPR005119">
    <property type="entry name" value="LysR_subst-bd"/>
</dbReference>
<organism evidence="6 7">
    <name type="scientific">Cystobacter ferrugineus</name>
    <dbReference type="NCBI Taxonomy" id="83449"/>
    <lineage>
        <taxon>Bacteria</taxon>
        <taxon>Pseudomonadati</taxon>
        <taxon>Myxococcota</taxon>
        <taxon>Myxococcia</taxon>
        <taxon>Myxococcales</taxon>
        <taxon>Cystobacterineae</taxon>
        <taxon>Archangiaceae</taxon>
        <taxon>Cystobacter</taxon>
    </lineage>
</organism>
<dbReference type="InterPro" id="IPR058163">
    <property type="entry name" value="LysR-type_TF_proteobact-type"/>
</dbReference>
<dbReference type="EMBL" id="MPIN01000001">
    <property type="protein sequence ID" value="OJH42513.1"/>
    <property type="molecule type" value="Genomic_DNA"/>
</dbReference>
<comment type="similarity">
    <text evidence="1">Belongs to the LysR transcriptional regulatory family.</text>
</comment>
<dbReference type="InterPro" id="IPR000847">
    <property type="entry name" value="LysR_HTH_N"/>
</dbReference>
<dbReference type="Proteomes" id="UP000182229">
    <property type="component" value="Unassembled WGS sequence"/>
</dbReference>
<feature type="domain" description="HTH lysR-type" evidence="5">
    <location>
        <begin position="6"/>
        <end position="63"/>
    </location>
</feature>
<reference evidence="6 7" key="2">
    <citation type="submission" date="2016-12" db="EMBL/GenBank/DDBJ databases">
        <title>Draft Genome Sequence of Cystobacter ferrugineus Strain Cbfe23.</title>
        <authorList>
            <person name="Akbar S."/>
            <person name="Dowd S.E."/>
            <person name="Stevens D.C."/>
        </authorList>
    </citation>
    <scope>NUCLEOTIDE SEQUENCE [LARGE SCALE GENOMIC DNA]</scope>
    <source>
        <strain evidence="6 7">Cbfe23</strain>
    </source>
</reference>
<name>A0A1L9BJU2_9BACT</name>
<evidence type="ECO:0000256" key="3">
    <source>
        <dbReference type="ARBA" id="ARBA00023125"/>
    </source>
</evidence>
<dbReference type="AlphaFoldDB" id="A0A1L9BJU2"/>
<proteinExistence type="inferred from homology"/>
<accession>A0A1L9BJU2</accession>
<dbReference type="PANTHER" id="PTHR30537">
    <property type="entry name" value="HTH-TYPE TRANSCRIPTIONAL REGULATOR"/>
    <property type="match status" value="1"/>
</dbReference>
<dbReference type="InterPro" id="IPR036390">
    <property type="entry name" value="WH_DNA-bd_sf"/>
</dbReference>
<evidence type="ECO:0000256" key="1">
    <source>
        <dbReference type="ARBA" id="ARBA00009437"/>
    </source>
</evidence>
<keyword evidence="2" id="KW-0805">Transcription regulation</keyword>
<dbReference type="Pfam" id="PF00126">
    <property type="entry name" value="HTH_1"/>
    <property type="match status" value="1"/>
</dbReference>
<dbReference type="GO" id="GO:0006351">
    <property type="term" value="P:DNA-templated transcription"/>
    <property type="evidence" value="ECO:0007669"/>
    <property type="project" value="TreeGrafter"/>
</dbReference>
<keyword evidence="7" id="KW-1185">Reference proteome</keyword>